<accession>A0A9X2YZI6</accession>
<evidence type="ECO:0000313" key="2">
    <source>
        <dbReference type="Proteomes" id="UP001141629"/>
    </source>
</evidence>
<comment type="caution">
    <text evidence="1">The sequence shown here is derived from an EMBL/GenBank/DDBJ whole genome shotgun (WGS) entry which is preliminary data.</text>
</comment>
<proteinExistence type="predicted"/>
<dbReference type="AlphaFoldDB" id="A0A9X2YZI6"/>
<name>A0A9X2YZI6_9MYCO</name>
<evidence type="ECO:0000313" key="1">
    <source>
        <dbReference type="EMBL" id="MCV7420279.1"/>
    </source>
</evidence>
<gene>
    <name evidence="1" type="ORF">H7K45_06985</name>
</gene>
<dbReference type="Proteomes" id="UP001141629">
    <property type="component" value="Unassembled WGS sequence"/>
</dbReference>
<dbReference type="EMBL" id="JACKVK010000004">
    <property type="protein sequence ID" value="MCV7420279.1"/>
    <property type="molecule type" value="Genomic_DNA"/>
</dbReference>
<protein>
    <submittedName>
        <fullName evidence="1">Uncharacterized protein</fullName>
    </submittedName>
</protein>
<reference evidence="1" key="1">
    <citation type="submission" date="2020-07" db="EMBL/GenBank/DDBJ databases">
        <authorList>
            <person name="Pettersson B.M.F."/>
            <person name="Behra P.R.K."/>
            <person name="Ramesh M."/>
            <person name="Das S."/>
            <person name="Dasgupta S."/>
            <person name="Kirsebom L.A."/>
        </authorList>
    </citation>
    <scope>NUCLEOTIDE SEQUENCE</scope>
    <source>
        <strain evidence="1">DSM 44838</strain>
    </source>
</reference>
<organism evidence="1 2">
    <name type="scientific">Mycobacterium yunnanensis</name>
    <dbReference type="NCBI Taxonomy" id="368477"/>
    <lineage>
        <taxon>Bacteria</taxon>
        <taxon>Bacillati</taxon>
        <taxon>Actinomycetota</taxon>
        <taxon>Actinomycetes</taxon>
        <taxon>Mycobacteriales</taxon>
        <taxon>Mycobacteriaceae</taxon>
        <taxon>Mycobacterium</taxon>
    </lineage>
</organism>
<keyword evidence="2" id="KW-1185">Reference proteome</keyword>
<sequence length="76" mass="8936">MTTNEYLAIRPLVTETALPEPIWTQTTVEKPGKRGWFSWVSRRGGRVRREAAPSTRHARREDFLERAAMSREMHRL</sequence>
<reference evidence="1" key="2">
    <citation type="journal article" date="2022" name="BMC Genomics">
        <title>Comparative genome analysis of mycobacteria focusing on tRNA and non-coding RNA.</title>
        <authorList>
            <person name="Behra P.R.K."/>
            <person name="Pettersson B.M.F."/>
            <person name="Ramesh M."/>
            <person name="Das S."/>
            <person name="Dasgupta S."/>
            <person name="Kirsebom L.A."/>
        </authorList>
    </citation>
    <scope>NUCLEOTIDE SEQUENCE</scope>
    <source>
        <strain evidence="1">DSM 44838</strain>
    </source>
</reference>
<dbReference type="RefSeq" id="WP_263995052.1">
    <property type="nucleotide sequence ID" value="NZ_JACKVK010000004.1"/>
</dbReference>